<dbReference type="Proteomes" id="UP001595945">
    <property type="component" value="Unassembled WGS sequence"/>
</dbReference>
<proteinExistence type="predicted"/>
<keyword evidence="3" id="KW-1185">Reference proteome</keyword>
<organism evidence="2 3">
    <name type="scientific">Halorussus aquaticus</name>
    <dbReference type="NCBI Taxonomy" id="2953748"/>
    <lineage>
        <taxon>Archaea</taxon>
        <taxon>Methanobacteriati</taxon>
        <taxon>Methanobacteriota</taxon>
        <taxon>Stenosarchaea group</taxon>
        <taxon>Halobacteria</taxon>
        <taxon>Halobacteriales</taxon>
        <taxon>Haladaptataceae</taxon>
        <taxon>Halorussus</taxon>
    </lineage>
</organism>
<keyword evidence="1" id="KW-0472">Membrane</keyword>
<keyword evidence="1" id="KW-0812">Transmembrane</keyword>
<sequence length="96" mass="10431">MYRPPSDSRESAIVEEYTWSDILLSYAVVAAIPAALWFVSQPLTGTVLLAVVAGLVVAARRAYELVRCFYDCPGMAFDLGGKARITVTQIPTDDSC</sequence>
<dbReference type="AlphaFoldDB" id="A0ABD5PXC4"/>
<dbReference type="EMBL" id="JBHSHT010000001">
    <property type="protein sequence ID" value="MFC4823005.1"/>
    <property type="molecule type" value="Genomic_DNA"/>
</dbReference>
<reference evidence="2 3" key="1">
    <citation type="journal article" date="2019" name="Int. J. Syst. Evol. Microbiol.">
        <title>The Global Catalogue of Microorganisms (GCM) 10K type strain sequencing project: providing services to taxonomists for standard genome sequencing and annotation.</title>
        <authorList>
            <consortium name="The Broad Institute Genomics Platform"/>
            <consortium name="The Broad Institute Genome Sequencing Center for Infectious Disease"/>
            <person name="Wu L."/>
            <person name="Ma J."/>
        </authorList>
    </citation>
    <scope>NUCLEOTIDE SEQUENCE [LARGE SCALE GENOMIC DNA]</scope>
    <source>
        <strain evidence="2 3">XZYJ18</strain>
    </source>
</reference>
<keyword evidence="1" id="KW-1133">Transmembrane helix</keyword>
<evidence type="ECO:0000313" key="3">
    <source>
        <dbReference type="Proteomes" id="UP001595945"/>
    </source>
</evidence>
<comment type="caution">
    <text evidence="2">The sequence shown here is derived from an EMBL/GenBank/DDBJ whole genome shotgun (WGS) entry which is preliminary data.</text>
</comment>
<dbReference type="RefSeq" id="WP_254267491.1">
    <property type="nucleotide sequence ID" value="NZ_CP100400.1"/>
</dbReference>
<gene>
    <name evidence="2" type="ORF">ACFO9K_01895</name>
</gene>
<feature type="transmembrane region" description="Helical" evidence="1">
    <location>
        <begin position="45"/>
        <end position="63"/>
    </location>
</feature>
<evidence type="ECO:0000256" key="1">
    <source>
        <dbReference type="SAM" id="Phobius"/>
    </source>
</evidence>
<accession>A0ABD5PXC4</accession>
<protein>
    <submittedName>
        <fullName evidence="2">Uncharacterized protein</fullName>
    </submittedName>
</protein>
<dbReference type="GeneID" id="73045950"/>
<evidence type="ECO:0000313" key="2">
    <source>
        <dbReference type="EMBL" id="MFC4823005.1"/>
    </source>
</evidence>
<name>A0ABD5PXC4_9EURY</name>